<dbReference type="Proteomes" id="UP000067683">
    <property type="component" value="Chromosome"/>
</dbReference>
<gene>
    <name evidence="2" type="ORF">AUC31_06305</name>
</gene>
<dbReference type="OrthoDB" id="2426108at2"/>
<organism evidence="2 3">
    <name type="scientific">Planococcus rifietoensis</name>
    <dbReference type="NCBI Taxonomy" id="200991"/>
    <lineage>
        <taxon>Bacteria</taxon>
        <taxon>Bacillati</taxon>
        <taxon>Bacillota</taxon>
        <taxon>Bacilli</taxon>
        <taxon>Bacillales</taxon>
        <taxon>Caryophanaceae</taxon>
        <taxon>Planococcus</taxon>
    </lineage>
</organism>
<evidence type="ECO:0000256" key="1">
    <source>
        <dbReference type="SAM" id="Phobius"/>
    </source>
</evidence>
<keyword evidence="1" id="KW-1133">Transmembrane helix</keyword>
<evidence type="ECO:0000313" key="2">
    <source>
        <dbReference type="EMBL" id="ALS74860.1"/>
    </source>
</evidence>
<dbReference type="STRING" id="200991.AUC31_06305"/>
<dbReference type="EMBL" id="CP013659">
    <property type="protein sequence ID" value="ALS74860.1"/>
    <property type="molecule type" value="Genomic_DNA"/>
</dbReference>
<dbReference type="AlphaFoldDB" id="A0A0U2Z6Q6"/>
<feature type="transmembrane region" description="Helical" evidence="1">
    <location>
        <begin position="42"/>
        <end position="59"/>
    </location>
</feature>
<evidence type="ECO:0000313" key="3">
    <source>
        <dbReference type="Proteomes" id="UP000067683"/>
    </source>
</evidence>
<protein>
    <submittedName>
        <fullName evidence="2">Uncharacterized protein</fullName>
    </submittedName>
</protein>
<name>A0A0U2Z6Q6_9BACL</name>
<dbReference type="RefSeq" id="WP_058381567.1">
    <property type="nucleotide sequence ID" value="NZ_CP013659.2"/>
</dbReference>
<dbReference type="KEGG" id="prt:AUC31_06305"/>
<keyword evidence="1" id="KW-0812">Transmembrane</keyword>
<keyword evidence="3" id="KW-1185">Reference proteome</keyword>
<feature type="transmembrane region" description="Helical" evidence="1">
    <location>
        <begin position="116"/>
        <end position="136"/>
    </location>
</feature>
<keyword evidence="1" id="KW-0472">Membrane</keyword>
<reference evidence="2" key="1">
    <citation type="submission" date="2016-01" db="EMBL/GenBank/DDBJ databases">
        <title>Complete genome of Planococcus rifietoensis type strain M8.</title>
        <authorList>
            <person name="See-Too W.S."/>
        </authorList>
    </citation>
    <scope>NUCLEOTIDE SEQUENCE [LARGE SCALE GENOMIC DNA]</scope>
    <source>
        <strain evidence="2">M8</strain>
    </source>
</reference>
<proteinExistence type="predicted"/>
<feature type="transmembrane region" description="Helical" evidence="1">
    <location>
        <begin position="12"/>
        <end position="30"/>
    </location>
</feature>
<sequence>MLAEMYKKRERLAYLFLGGTLVVALVFFFVTTPETSTEWIELLPLLFPIGLSVAVVLISRTHYKKVKDIEIPRSEKQLLDLKDIVIKKDAALIPRLLLFEKSGQYVGSVEIAKIPWWMYPFLIFASSLISLLPMTYKLASNDGTSEITFRKTGWLKQSEVEIFNKEQEKIGTYIQEELKALFNIKGVLYDEKEEELLSIKASGFSGSFSWNDQQGRRLAYFYNGIFPHEYTHLFRDTHNDIVELADDTADKDKVRLLAVIGFIFFTRIKQ</sequence>
<accession>A0A0U2Z6Q6</accession>